<evidence type="ECO:0000313" key="8">
    <source>
        <dbReference type="EMBL" id="KGO62388.1"/>
    </source>
</evidence>
<dbReference type="EMBL" id="JQFZ01000021">
    <property type="protein sequence ID" value="KGO62388.1"/>
    <property type="molecule type" value="Genomic_DNA"/>
</dbReference>
<reference evidence="8 9" key="1">
    <citation type="journal article" date="2015" name="Mol. Plant Microbe Interact.">
        <title>Genome, transcriptome, and functional analyses of Penicillium expansum provide new insights into secondary metabolism and pathogenicity.</title>
        <authorList>
            <person name="Ballester A.R."/>
            <person name="Marcet-Houben M."/>
            <person name="Levin E."/>
            <person name="Sela N."/>
            <person name="Selma-Lazaro C."/>
            <person name="Carmona L."/>
            <person name="Wisniewski M."/>
            <person name="Droby S."/>
            <person name="Gonzalez-Candelas L."/>
            <person name="Gabaldon T."/>
        </authorList>
    </citation>
    <scope>NUCLEOTIDE SEQUENCE [LARGE SCALE GENOMIC DNA]</scope>
    <source>
        <strain evidence="8 9">MD-8</strain>
    </source>
</reference>
<dbReference type="InterPro" id="IPR001753">
    <property type="entry name" value="Enoyl-CoA_hydra/iso"/>
</dbReference>
<dbReference type="InterPro" id="IPR001138">
    <property type="entry name" value="Zn2Cys6_DnaBD"/>
</dbReference>
<dbReference type="AlphaFoldDB" id="A0A0A2K6A0"/>
<dbReference type="PRINTS" id="PR00755">
    <property type="entry name" value="AFLATOXINBRP"/>
</dbReference>
<dbReference type="Proteomes" id="UP000030143">
    <property type="component" value="Unassembled WGS sequence"/>
</dbReference>
<dbReference type="HOGENOM" id="CLU_008109_0_0_1"/>
<dbReference type="Pfam" id="PF00172">
    <property type="entry name" value="Zn_clus"/>
    <property type="match status" value="1"/>
</dbReference>
<dbReference type="CDD" id="cd06558">
    <property type="entry name" value="crotonase-like"/>
    <property type="match status" value="1"/>
</dbReference>
<dbReference type="SMART" id="SM00066">
    <property type="entry name" value="GAL4"/>
    <property type="match status" value="1"/>
</dbReference>
<sequence>MPRPRRPGAPEPKRRSRKGCWPCKARKVKCGEEKPACLNCQRQGEPCDYSVRLNWGGRAKRMSVDSPNSQSSGYGGAVIGFSGSFAINNLSPTSFPTPTSNNPADGFLNIHPGDLTSPRAISPSTPAPVGFFESPRLGSGSEGVTSPGQLEPQFSSTWAEQSPPLTTSVSSAPLLQYQFGQESFDTPSYLDSVDPTSGLRSLSAFAFHTNPVSQPVSYMRHPVDAPNHCSGSSISHSRDEGHLDQGMHLGAGSGTGPNGSSNSPQDTGGLSSMFFDSHKVSIAKSDATSSPRIRETTSNMGSVHDYHHELTPDHQLSAESNHEIDQTSHESSMARNKWQAYLNSVTDNYGLDSGRPDQDLTFNNDHAAIDINYALDSVSSRWRNEEASQSKASQPDPGPQVQFCSGYYASPVPVNVPRYLSPLPSSLLENPINLMYFHHFLNHTARMLVPHNCDNNPFISVLPSMAIGDSNLLNLLLAYSASHRARYLGHPEPSNRIAHWVSQVFPTLRMALESSSEDITDSHLATAIMLLSLKIVSPRTFEVPITWKSHLKLARDLFLARSESMAQPGNRIGAFFARWLGYLDTMGSLSCREAGPPLMIYHSILTACSAPDGHDEFGVDCFTGFTPRTGVFLIRLAQLVQECDNQRFDEMGNFRHDWHASAEMVLEAQSVLGDIAGISGRVYTIPEHHHGVESSDMIAIEEAFRFAGLLHLHRRVLGSSPDSFPVKEVLCKLIDALGRMRPGAATEVCSLFPLFTAGCESRDPVQQDKLLDRFFVLESSGMKQIQNARQLMQHCWDENLPWIALASGISNGLQPCTMHVKIEIHDSAAGSLIPQLPHAKPVQPSAAAFDGLAHLNKDSIFPKSIMIFDPSPIELPSSYERVETTGHVVVSHYPPGTPSVTPVVIVTLNRPAKHNAFTPQMVVDFEKLFPMFDVDERVKVVVLTGAGKTFCAGADLEIGFGGGKDRTADHRDGGGRVSLSIHRCRKPTIVAMQGSAVGVGMTMTLPAIIRIGYEKGKYGFVFARRGITIESCASYFLPRLVGHSNANYLVSTGGVFPPTSKHFGDLFNEILPDPSQVLPRALELATEIAENVSPASSYLNRALMWRDTGSAEAAHLIESQVINHMFGSEDQKEGVTAFFEKRKPNFKANLDDNPPPSVPWWTEVDTGRNPKAKAKAHSKL</sequence>
<evidence type="ECO:0000256" key="2">
    <source>
        <dbReference type="ARBA" id="ARBA00023015"/>
    </source>
</evidence>
<dbReference type="Pfam" id="PF11951">
    <property type="entry name" value="Fungal_trans_2"/>
    <property type="match status" value="1"/>
</dbReference>
<dbReference type="GO" id="GO:0008270">
    <property type="term" value="F:zinc ion binding"/>
    <property type="evidence" value="ECO:0007669"/>
    <property type="project" value="InterPro"/>
</dbReference>
<keyword evidence="4" id="KW-0804">Transcription</keyword>
<dbReference type="Gene3D" id="1.10.12.10">
    <property type="entry name" value="Lyase 2-enoyl-coa Hydratase, Chain A, domain 2"/>
    <property type="match status" value="1"/>
</dbReference>
<dbReference type="PANTHER" id="PTHR37534">
    <property type="entry name" value="TRANSCRIPTIONAL ACTIVATOR PROTEIN UGA3"/>
    <property type="match status" value="1"/>
</dbReference>
<feature type="region of interest" description="Disordered" evidence="6">
    <location>
        <begin position="1146"/>
        <end position="1180"/>
    </location>
</feature>
<keyword evidence="5" id="KW-0539">Nucleus</keyword>
<evidence type="ECO:0000259" key="7">
    <source>
        <dbReference type="PROSITE" id="PS50048"/>
    </source>
</evidence>
<feature type="region of interest" description="Disordered" evidence="6">
    <location>
        <begin position="127"/>
        <end position="150"/>
    </location>
</feature>
<dbReference type="Gene3D" id="3.90.226.10">
    <property type="entry name" value="2-enoyl-CoA Hydratase, Chain A, domain 1"/>
    <property type="match status" value="1"/>
</dbReference>
<protein>
    <submittedName>
        <fullName evidence="8">Crotonase, core</fullName>
    </submittedName>
</protein>
<keyword evidence="3" id="KW-0238">DNA-binding</keyword>
<proteinExistence type="predicted"/>
<feature type="compositionally biased region" description="Basic residues" evidence="6">
    <location>
        <begin position="1170"/>
        <end position="1180"/>
    </location>
</feature>
<evidence type="ECO:0000256" key="5">
    <source>
        <dbReference type="ARBA" id="ARBA00023242"/>
    </source>
</evidence>
<organism evidence="8 9">
    <name type="scientific">Penicillium expansum</name>
    <name type="common">Blue mold rot fungus</name>
    <dbReference type="NCBI Taxonomy" id="27334"/>
    <lineage>
        <taxon>Eukaryota</taxon>
        <taxon>Fungi</taxon>
        <taxon>Dikarya</taxon>
        <taxon>Ascomycota</taxon>
        <taxon>Pezizomycotina</taxon>
        <taxon>Eurotiomycetes</taxon>
        <taxon>Eurotiomycetidae</taxon>
        <taxon>Eurotiales</taxon>
        <taxon>Aspergillaceae</taxon>
        <taxon>Penicillium</taxon>
    </lineage>
</organism>
<dbReference type="STRING" id="27334.A0A0A2K6A0"/>
<evidence type="ECO:0000256" key="4">
    <source>
        <dbReference type="ARBA" id="ARBA00023163"/>
    </source>
</evidence>
<dbReference type="GeneID" id="27674489"/>
<dbReference type="InterPro" id="IPR029045">
    <property type="entry name" value="ClpP/crotonase-like_dom_sf"/>
</dbReference>
<dbReference type="SUPFAM" id="SSF52096">
    <property type="entry name" value="ClpP/crotonase"/>
    <property type="match status" value="1"/>
</dbReference>
<feature type="region of interest" description="Disordered" evidence="6">
    <location>
        <begin position="224"/>
        <end position="273"/>
    </location>
</feature>
<dbReference type="CDD" id="cd00067">
    <property type="entry name" value="GAL4"/>
    <property type="match status" value="1"/>
</dbReference>
<keyword evidence="2" id="KW-0805">Transcription regulation</keyword>
<dbReference type="GO" id="GO:0045944">
    <property type="term" value="P:positive regulation of transcription by RNA polymerase II"/>
    <property type="evidence" value="ECO:0007669"/>
    <property type="project" value="TreeGrafter"/>
</dbReference>
<feature type="compositionally biased region" description="Basic and acidic residues" evidence="6">
    <location>
        <begin position="236"/>
        <end position="245"/>
    </location>
</feature>
<accession>A0A0A2K6A0</accession>
<dbReference type="PROSITE" id="PS50048">
    <property type="entry name" value="ZN2_CY6_FUNGAL_2"/>
    <property type="match status" value="1"/>
</dbReference>
<evidence type="ECO:0000313" key="9">
    <source>
        <dbReference type="Proteomes" id="UP000030143"/>
    </source>
</evidence>
<comment type="subcellular location">
    <subcellularLocation>
        <location evidence="1">Nucleus</location>
    </subcellularLocation>
</comment>
<dbReference type="GO" id="GO:0005634">
    <property type="term" value="C:nucleus"/>
    <property type="evidence" value="ECO:0007669"/>
    <property type="project" value="UniProtKB-SubCell"/>
</dbReference>
<gene>
    <name evidence="8" type="ORF">PEX2_017950</name>
</gene>
<dbReference type="InterPro" id="IPR014748">
    <property type="entry name" value="Enoyl-CoA_hydra_C"/>
</dbReference>
<name>A0A0A2K6A0_PENEN</name>
<evidence type="ECO:0000256" key="6">
    <source>
        <dbReference type="SAM" id="MobiDB-lite"/>
    </source>
</evidence>
<comment type="caution">
    <text evidence="8">The sequence shown here is derived from an EMBL/GenBank/DDBJ whole genome shotgun (WGS) entry which is preliminary data.</text>
</comment>
<dbReference type="GO" id="GO:0000981">
    <property type="term" value="F:DNA-binding transcription factor activity, RNA polymerase II-specific"/>
    <property type="evidence" value="ECO:0007669"/>
    <property type="project" value="InterPro"/>
</dbReference>
<dbReference type="PANTHER" id="PTHR37534:SF43">
    <property type="entry name" value="FINGER DOMAIN PROTEIN, PUTATIVE (AFU_ORTHOLOGUE AFUA_1G01850)-RELATED"/>
    <property type="match status" value="1"/>
</dbReference>
<feature type="domain" description="Zn(2)-C6 fungal-type" evidence="7">
    <location>
        <begin position="19"/>
        <end position="49"/>
    </location>
</feature>
<dbReference type="PROSITE" id="PS00463">
    <property type="entry name" value="ZN2_CY6_FUNGAL_1"/>
    <property type="match status" value="1"/>
</dbReference>
<dbReference type="GO" id="GO:0000976">
    <property type="term" value="F:transcription cis-regulatory region binding"/>
    <property type="evidence" value="ECO:0007669"/>
    <property type="project" value="TreeGrafter"/>
</dbReference>
<dbReference type="Pfam" id="PF00378">
    <property type="entry name" value="ECH_1"/>
    <property type="match status" value="1"/>
</dbReference>
<evidence type="ECO:0000256" key="3">
    <source>
        <dbReference type="ARBA" id="ARBA00023125"/>
    </source>
</evidence>
<dbReference type="SUPFAM" id="SSF57701">
    <property type="entry name" value="Zn2/Cys6 DNA-binding domain"/>
    <property type="match status" value="1"/>
</dbReference>
<dbReference type="RefSeq" id="XP_016602957.1">
    <property type="nucleotide sequence ID" value="XM_016739070.1"/>
</dbReference>
<keyword evidence="9" id="KW-1185">Reference proteome</keyword>
<dbReference type="InterPro" id="IPR036864">
    <property type="entry name" value="Zn2-C6_fun-type_DNA-bd_sf"/>
</dbReference>
<dbReference type="Gene3D" id="4.10.240.10">
    <property type="entry name" value="Zn(2)-C6 fungal-type DNA-binding domain"/>
    <property type="match status" value="1"/>
</dbReference>
<dbReference type="VEuPathDB" id="FungiDB:PEXP_065340"/>
<dbReference type="InterPro" id="IPR021858">
    <property type="entry name" value="Fun_TF"/>
</dbReference>
<evidence type="ECO:0000256" key="1">
    <source>
        <dbReference type="ARBA" id="ARBA00004123"/>
    </source>
</evidence>